<evidence type="ECO:0000313" key="2">
    <source>
        <dbReference type="EMBL" id="UPL19282.1"/>
    </source>
</evidence>
<dbReference type="PROSITE" id="PS51819">
    <property type="entry name" value="VOC"/>
    <property type="match status" value="1"/>
</dbReference>
<accession>A0ABY4J2W2</accession>
<dbReference type="EMBL" id="CP078078">
    <property type="protein sequence ID" value="UPL19282.1"/>
    <property type="molecule type" value="Genomic_DNA"/>
</dbReference>
<dbReference type="InterPro" id="IPR029068">
    <property type="entry name" value="Glyas_Bleomycin-R_OHBP_Dase"/>
</dbReference>
<dbReference type="Pfam" id="PF00903">
    <property type="entry name" value="Glyoxalase"/>
    <property type="match status" value="1"/>
</dbReference>
<dbReference type="Proteomes" id="UP000830631">
    <property type="component" value="Chromosome"/>
</dbReference>
<sequence length="117" mass="12878">MRVERVVPDLTVTDLRSAVAEHSAVLGLRVLMDHGWIVTLGDEEGHQLSLITRDASAPVNPDVSVFVDDVTAAFARAEAAGLEIVHPLTDEPWGVTRFFYRDSDGRVINVGMHTDRE</sequence>
<dbReference type="SUPFAM" id="SSF54593">
    <property type="entry name" value="Glyoxalase/Bleomycin resistance protein/Dihydroxybiphenyl dioxygenase"/>
    <property type="match status" value="1"/>
</dbReference>
<dbReference type="InterPro" id="IPR004360">
    <property type="entry name" value="Glyas_Fos-R_dOase_dom"/>
</dbReference>
<dbReference type="RefSeq" id="WP_131491642.1">
    <property type="nucleotide sequence ID" value="NZ_CP078078.1"/>
</dbReference>
<proteinExistence type="predicted"/>
<evidence type="ECO:0000259" key="1">
    <source>
        <dbReference type="PROSITE" id="PS51819"/>
    </source>
</evidence>
<feature type="domain" description="VOC" evidence="1">
    <location>
        <begin position="2"/>
        <end position="113"/>
    </location>
</feature>
<organism evidence="2 3">
    <name type="scientific">Microbacterium aurugineum</name>
    <dbReference type="NCBI Taxonomy" id="2851642"/>
    <lineage>
        <taxon>Bacteria</taxon>
        <taxon>Bacillati</taxon>
        <taxon>Actinomycetota</taxon>
        <taxon>Actinomycetes</taxon>
        <taxon>Micrococcales</taxon>
        <taxon>Microbacteriaceae</taxon>
        <taxon>Microbacterium</taxon>
    </lineage>
</organism>
<dbReference type="InterPro" id="IPR037523">
    <property type="entry name" value="VOC_core"/>
</dbReference>
<protein>
    <submittedName>
        <fullName evidence="2">VOC family protein</fullName>
    </submittedName>
</protein>
<name>A0ABY4J2W2_9MICO</name>
<dbReference type="Gene3D" id="3.10.180.10">
    <property type="entry name" value="2,3-Dihydroxybiphenyl 1,2-Dioxygenase, domain 1"/>
    <property type="match status" value="1"/>
</dbReference>
<keyword evidence="3" id="KW-1185">Reference proteome</keyword>
<reference evidence="2 3" key="1">
    <citation type="submission" date="2021-06" db="EMBL/GenBank/DDBJ databases">
        <title>Genome-based taxonomic framework of Microbacterium strains isolated from marine environment, the description of four new species and reclassification of four preexisting species.</title>
        <authorList>
            <person name="Lee S.D."/>
            <person name="Kim S.-M."/>
            <person name="Byeon Y.-S."/>
            <person name="Yang H.L."/>
            <person name="Kim I.S."/>
        </authorList>
    </citation>
    <scope>NUCLEOTIDE SEQUENCE [LARGE SCALE GENOMIC DNA]</scope>
    <source>
        <strain evidence="2 3">KSW4-10</strain>
    </source>
</reference>
<gene>
    <name evidence="2" type="ORF">KV397_16665</name>
</gene>
<evidence type="ECO:0000313" key="3">
    <source>
        <dbReference type="Proteomes" id="UP000830631"/>
    </source>
</evidence>